<dbReference type="InterPro" id="IPR001460">
    <property type="entry name" value="PCN-bd_Tpept"/>
</dbReference>
<evidence type="ECO:0000256" key="18">
    <source>
        <dbReference type="ARBA" id="ARBA00022989"/>
    </source>
</evidence>
<dbReference type="Proteomes" id="UP001265700">
    <property type="component" value="Unassembled WGS sequence"/>
</dbReference>
<feature type="signal peptide" evidence="26">
    <location>
        <begin position="1"/>
        <end position="30"/>
    </location>
</feature>
<comment type="catalytic activity">
    <reaction evidence="23">
        <text>Preferential cleavage: (Ac)2-L-Lys-D-Ala-|-D-Ala. Also transpeptidation of peptidyl-alanyl moieties that are N-acyl substituents of D-alanine.</text>
        <dbReference type="EC" id="3.4.16.4"/>
    </reaction>
</comment>
<dbReference type="SUPFAM" id="SSF56601">
    <property type="entry name" value="beta-lactamase/transpeptidase-like"/>
    <property type="match status" value="1"/>
</dbReference>
<keyword evidence="20" id="KW-0046">Antibiotic resistance</keyword>
<keyword evidence="8" id="KW-0997">Cell inner membrane</keyword>
<dbReference type="RefSeq" id="WP_310312966.1">
    <property type="nucleotide sequence ID" value="NZ_JAVDWU010000002.1"/>
</dbReference>
<dbReference type="Gene3D" id="1.10.3810.10">
    <property type="entry name" value="Biosynthetic peptidoglycan transglycosylase-like"/>
    <property type="match status" value="1"/>
</dbReference>
<accession>A0ABU1WJQ7</accession>
<evidence type="ECO:0000256" key="8">
    <source>
        <dbReference type="ARBA" id="ARBA00022519"/>
    </source>
</evidence>
<reference evidence="30 31" key="1">
    <citation type="submission" date="2023-07" db="EMBL/GenBank/DDBJ databases">
        <title>Sorghum-associated microbial communities from plants grown in Nebraska, USA.</title>
        <authorList>
            <person name="Schachtman D."/>
        </authorList>
    </citation>
    <scope>NUCLEOTIDE SEQUENCE [LARGE SCALE GENOMIC DNA]</scope>
    <source>
        <strain evidence="30 31">4249</strain>
    </source>
</reference>
<evidence type="ECO:0000313" key="30">
    <source>
        <dbReference type="EMBL" id="MDR7149266.1"/>
    </source>
</evidence>
<dbReference type="InterPro" id="IPR001264">
    <property type="entry name" value="Glyco_trans_51"/>
</dbReference>
<keyword evidence="11 30" id="KW-0328">Glycosyltransferase</keyword>
<dbReference type="InterPro" id="IPR050396">
    <property type="entry name" value="Glycosyltr_51/Transpeptidase"/>
</dbReference>
<comment type="caution">
    <text evidence="30">The sequence shown here is derived from an EMBL/GenBank/DDBJ whole genome shotgun (WGS) entry which is preliminary data.</text>
</comment>
<evidence type="ECO:0000256" key="22">
    <source>
        <dbReference type="ARBA" id="ARBA00023316"/>
    </source>
</evidence>
<dbReference type="Pfam" id="PF00905">
    <property type="entry name" value="Transpeptidase"/>
    <property type="match status" value="1"/>
</dbReference>
<keyword evidence="16" id="KW-0735">Signal-anchor</keyword>
<evidence type="ECO:0000256" key="23">
    <source>
        <dbReference type="ARBA" id="ARBA00034000"/>
    </source>
</evidence>
<evidence type="ECO:0000259" key="27">
    <source>
        <dbReference type="Pfam" id="PF00905"/>
    </source>
</evidence>
<dbReference type="EC" id="2.4.99.28" evidence="24"/>
<dbReference type="PROSITE" id="PS51318">
    <property type="entry name" value="TAT"/>
    <property type="match status" value="1"/>
</dbReference>
<keyword evidence="14 30" id="KW-0378">Hydrolase</keyword>
<dbReference type="InterPro" id="IPR012338">
    <property type="entry name" value="Beta-lactam/transpept-like"/>
</dbReference>
<dbReference type="InterPro" id="IPR031376">
    <property type="entry name" value="PCB_OB"/>
</dbReference>
<evidence type="ECO:0000256" key="5">
    <source>
        <dbReference type="ARBA" id="ARBA00012448"/>
    </source>
</evidence>
<gene>
    <name evidence="30" type="ORF">J2W49_001215</name>
</gene>
<comment type="subcellular location">
    <subcellularLocation>
        <location evidence="1">Cell inner membrane</location>
        <topology evidence="1">Single-pass type II membrane protein</topology>
    </subcellularLocation>
</comment>
<evidence type="ECO:0000259" key="29">
    <source>
        <dbReference type="Pfam" id="PF17092"/>
    </source>
</evidence>
<keyword evidence="12 30" id="KW-0808">Transferase</keyword>
<dbReference type="InterPro" id="IPR006311">
    <property type="entry name" value="TAT_signal"/>
</dbReference>
<evidence type="ECO:0000256" key="20">
    <source>
        <dbReference type="ARBA" id="ARBA00023251"/>
    </source>
</evidence>
<feature type="domain" description="Glycosyl transferase family 51" evidence="28">
    <location>
        <begin position="57"/>
        <end position="230"/>
    </location>
</feature>
<dbReference type="Gene3D" id="3.40.710.10">
    <property type="entry name" value="DD-peptidase/beta-lactamase superfamily"/>
    <property type="match status" value="2"/>
</dbReference>
<dbReference type="SUPFAM" id="SSF53955">
    <property type="entry name" value="Lysozyme-like"/>
    <property type="match status" value="1"/>
</dbReference>
<evidence type="ECO:0000256" key="1">
    <source>
        <dbReference type="ARBA" id="ARBA00004249"/>
    </source>
</evidence>
<protein>
    <recommendedName>
        <fullName evidence="6">Penicillin-binding protein 1A</fullName>
        <ecNumber evidence="24">2.4.99.28</ecNumber>
        <ecNumber evidence="5">3.4.16.4</ecNumber>
    </recommendedName>
</protein>
<keyword evidence="22" id="KW-0961">Cell wall biogenesis/degradation</keyword>
<evidence type="ECO:0000256" key="4">
    <source>
        <dbReference type="ARBA" id="ARBA00007739"/>
    </source>
</evidence>
<keyword evidence="9" id="KW-0121">Carboxypeptidase</keyword>
<evidence type="ECO:0000256" key="26">
    <source>
        <dbReference type="SAM" id="SignalP"/>
    </source>
</evidence>
<evidence type="ECO:0000256" key="14">
    <source>
        <dbReference type="ARBA" id="ARBA00022801"/>
    </source>
</evidence>
<keyword evidence="21" id="KW-0511">Multifunctional enzyme</keyword>
<evidence type="ECO:0000259" key="28">
    <source>
        <dbReference type="Pfam" id="PF00912"/>
    </source>
</evidence>
<dbReference type="GO" id="GO:0016787">
    <property type="term" value="F:hydrolase activity"/>
    <property type="evidence" value="ECO:0007669"/>
    <property type="project" value="UniProtKB-KW"/>
</dbReference>
<keyword evidence="15" id="KW-0133">Cell shape</keyword>
<feature type="chain" id="PRO_5045332221" description="Penicillin-binding protein 1A" evidence="26">
    <location>
        <begin position="31"/>
        <end position="770"/>
    </location>
</feature>
<keyword evidence="31" id="KW-1185">Reference proteome</keyword>
<dbReference type="PANTHER" id="PTHR32282:SF27">
    <property type="entry name" value="PENICILLIN-BINDING PROTEIN 1A"/>
    <property type="match status" value="1"/>
</dbReference>
<keyword evidence="7" id="KW-1003">Cell membrane</keyword>
<dbReference type="NCBIfam" id="TIGR02074">
    <property type="entry name" value="PBP_1a_fam"/>
    <property type="match status" value="1"/>
</dbReference>
<evidence type="ECO:0000256" key="2">
    <source>
        <dbReference type="ARBA" id="ARBA00004752"/>
    </source>
</evidence>
<name>A0ABU1WJQ7_9BURK</name>
<evidence type="ECO:0000256" key="3">
    <source>
        <dbReference type="ARBA" id="ARBA00007090"/>
    </source>
</evidence>
<dbReference type="InterPro" id="IPR036950">
    <property type="entry name" value="PBP_transglycosylase"/>
</dbReference>
<comment type="catalytic activity">
    <reaction evidence="25">
        <text>[GlcNAc-(1-&gt;4)-Mur2Ac(oyl-L-Ala-gamma-D-Glu-L-Lys-D-Ala-D-Ala)](n)-di-trans,octa-cis-undecaprenyl diphosphate + beta-D-GlcNAc-(1-&gt;4)-Mur2Ac(oyl-L-Ala-gamma-D-Glu-L-Lys-D-Ala-D-Ala)-di-trans,octa-cis-undecaprenyl diphosphate = [GlcNAc-(1-&gt;4)-Mur2Ac(oyl-L-Ala-gamma-D-Glu-L-Lys-D-Ala-D-Ala)](n+1)-di-trans,octa-cis-undecaprenyl diphosphate + di-trans,octa-cis-undecaprenyl diphosphate + H(+)</text>
        <dbReference type="Rhea" id="RHEA:23708"/>
        <dbReference type="Rhea" id="RHEA-COMP:9602"/>
        <dbReference type="Rhea" id="RHEA-COMP:9603"/>
        <dbReference type="ChEBI" id="CHEBI:15378"/>
        <dbReference type="ChEBI" id="CHEBI:58405"/>
        <dbReference type="ChEBI" id="CHEBI:60033"/>
        <dbReference type="ChEBI" id="CHEBI:78435"/>
        <dbReference type="EC" id="2.4.99.28"/>
    </reaction>
</comment>
<dbReference type="EC" id="3.4.16.4" evidence="5"/>
<keyword evidence="19" id="KW-0472">Membrane</keyword>
<evidence type="ECO:0000256" key="12">
    <source>
        <dbReference type="ARBA" id="ARBA00022679"/>
    </source>
</evidence>
<keyword evidence="17" id="KW-0573">Peptidoglycan synthesis</keyword>
<dbReference type="EMBL" id="JAVDWU010000002">
    <property type="protein sequence ID" value="MDR7149266.1"/>
    <property type="molecule type" value="Genomic_DNA"/>
</dbReference>
<evidence type="ECO:0000256" key="21">
    <source>
        <dbReference type="ARBA" id="ARBA00023268"/>
    </source>
</evidence>
<comment type="similarity">
    <text evidence="3">In the C-terminal section; belongs to the transpeptidase family.</text>
</comment>
<keyword evidence="18" id="KW-1133">Transmembrane helix</keyword>
<evidence type="ECO:0000256" key="10">
    <source>
        <dbReference type="ARBA" id="ARBA00022670"/>
    </source>
</evidence>
<keyword evidence="26" id="KW-0732">Signal</keyword>
<keyword evidence="13" id="KW-0812">Transmembrane</keyword>
<dbReference type="Pfam" id="PF00912">
    <property type="entry name" value="Transgly"/>
    <property type="match status" value="1"/>
</dbReference>
<comment type="pathway">
    <text evidence="2">Cell wall biogenesis; peptidoglycan biosynthesis.</text>
</comment>
<comment type="similarity">
    <text evidence="4">In the N-terminal section; belongs to the glycosyltransferase 51 family.</text>
</comment>
<evidence type="ECO:0000256" key="9">
    <source>
        <dbReference type="ARBA" id="ARBA00022645"/>
    </source>
</evidence>
<evidence type="ECO:0000256" key="7">
    <source>
        <dbReference type="ARBA" id="ARBA00022475"/>
    </source>
</evidence>
<sequence>MLMRQSRRLLLSLALAISAPLLLATSAAQASTFDLPPLDRIVSYAPKLPLQVFTADGVEIAQFGTERRVYVPLAQTPQQLKDAVLAVEDSRFYEHSGIDPKGMARAAVALLTGGRKQGASTITQQLVRTMLLTRELSAERKAKEILLALRLEQAISKDRILEIYLNEIFLGQRAYGFAAAAQAYFGKSLDKLTLAETAMLAGLPQNPYYANPVANLDRAVKRQRVVLERMRAVGVIDERQLAAAKAEKLQLRTRGPRSVNAAHVAEMARRAVVERFGTEAYSTGLKVTTSLKSADQRAAHEALQRGVLAHDRRGAWRGPESFEAISGSGAELERAAAEALKDHRDDETLRVGIVLAASPNEVRVQLASGEQVRLQGEGLRWAQRGLAPKAKDSLKLARGSVIRVVKTGKNWSISQWPEVEAALVAVDAKTGRVRALVGGFDFSRQPFNHVTQSWRQPGSAFKPLLYSAALEERVMPGTLIDDLPYTAPNGWSPGNSNGEFAGPITLRTALAKSSNLASVRVLQHMGTQRARDWTSRFGMDAERHPNDLTLALGTGSTTPMQMAQAYATLANGGWRVEPVVVEKITDAHGKVLFEAPAPAAHTEDNRVIPARNAYVTNSLLNEVVRTGTAARAQALLKRSDIYGKTGTTNDVQDAWFAGHHPSLATVVWMGHDQPRSLGNSESGGRMALPIWIDYMAAALKDVPNKPLGPPPAGLVREGDDWLYSEWREGGWVAHISDPDNVEYAPPPGLFWNLRSLFSDVPSMFPFDSRP</sequence>
<dbReference type="GO" id="GO:0016757">
    <property type="term" value="F:glycosyltransferase activity"/>
    <property type="evidence" value="ECO:0007669"/>
    <property type="project" value="UniProtKB-KW"/>
</dbReference>
<evidence type="ECO:0000256" key="17">
    <source>
        <dbReference type="ARBA" id="ARBA00022984"/>
    </source>
</evidence>
<feature type="domain" description="Penicillin-binding protein OB-like" evidence="29">
    <location>
        <begin position="316"/>
        <end position="419"/>
    </location>
</feature>
<feature type="domain" description="Penicillin-binding protein transpeptidase" evidence="27">
    <location>
        <begin position="422"/>
        <end position="664"/>
    </location>
</feature>
<dbReference type="Pfam" id="PF17092">
    <property type="entry name" value="PCB_OB"/>
    <property type="match status" value="1"/>
</dbReference>
<dbReference type="PANTHER" id="PTHR32282">
    <property type="entry name" value="BINDING PROTEIN TRANSPEPTIDASE, PUTATIVE-RELATED"/>
    <property type="match status" value="1"/>
</dbReference>
<evidence type="ECO:0000256" key="25">
    <source>
        <dbReference type="ARBA" id="ARBA00049902"/>
    </source>
</evidence>
<dbReference type="InterPro" id="IPR023346">
    <property type="entry name" value="Lysozyme-like_dom_sf"/>
</dbReference>
<evidence type="ECO:0000256" key="19">
    <source>
        <dbReference type="ARBA" id="ARBA00023136"/>
    </source>
</evidence>
<evidence type="ECO:0000256" key="15">
    <source>
        <dbReference type="ARBA" id="ARBA00022960"/>
    </source>
</evidence>
<evidence type="ECO:0000256" key="6">
    <source>
        <dbReference type="ARBA" id="ARBA00018638"/>
    </source>
</evidence>
<keyword evidence="10" id="KW-0645">Protease</keyword>
<evidence type="ECO:0000313" key="31">
    <source>
        <dbReference type="Proteomes" id="UP001265700"/>
    </source>
</evidence>
<proteinExistence type="inferred from homology"/>
<organism evidence="30 31">
    <name type="scientific">Hydrogenophaga palleronii</name>
    <dbReference type="NCBI Taxonomy" id="65655"/>
    <lineage>
        <taxon>Bacteria</taxon>
        <taxon>Pseudomonadati</taxon>
        <taxon>Pseudomonadota</taxon>
        <taxon>Betaproteobacteria</taxon>
        <taxon>Burkholderiales</taxon>
        <taxon>Comamonadaceae</taxon>
        <taxon>Hydrogenophaga</taxon>
    </lineage>
</organism>
<evidence type="ECO:0000256" key="16">
    <source>
        <dbReference type="ARBA" id="ARBA00022968"/>
    </source>
</evidence>
<evidence type="ECO:0000256" key="24">
    <source>
        <dbReference type="ARBA" id="ARBA00044770"/>
    </source>
</evidence>
<evidence type="ECO:0000256" key="11">
    <source>
        <dbReference type="ARBA" id="ARBA00022676"/>
    </source>
</evidence>
<evidence type="ECO:0000256" key="13">
    <source>
        <dbReference type="ARBA" id="ARBA00022692"/>
    </source>
</evidence>